<dbReference type="EMBL" id="JAGRYU010000002">
    <property type="protein sequence ID" value="MBU4680440.1"/>
    <property type="molecule type" value="Genomic_DNA"/>
</dbReference>
<dbReference type="RefSeq" id="WP_216374169.1">
    <property type="nucleotide sequence ID" value="NZ_JAGRYT010000001.1"/>
</dbReference>
<protein>
    <submittedName>
        <fullName evidence="1">Phage tail protein</fullName>
    </submittedName>
</protein>
<dbReference type="Pfam" id="PF06891">
    <property type="entry name" value="P2_Phage_GpR"/>
    <property type="match status" value="1"/>
</dbReference>
<reference evidence="1 2" key="1">
    <citation type="submission" date="2021-04" db="EMBL/GenBank/DDBJ databases">
        <authorList>
            <person name="Seiffert S.N."/>
        </authorList>
    </citation>
    <scope>NUCLEOTIDE SEQUENCE [LARGE SCALE GENOMIC DNA]</scope>
    <source>
        <strain evidence="1 2">1</strain>
    </source>
</reference>
<organism evidence="1 2">
    <name type="scientific">Cedecea davisae</name>
    <dbReference type="NCBI Taxonomy" id="158484"/>
    <lineage>
        <taxon>Bacteria</taxon>
        <taxon>Pseudomonadati</taxon>
        <taxon>Pseudomonadota</taxon>
        <taxon>Gammaproteobacteria</taxon>
        <taxon>Enterobacterales</taxon>
        <taxon>Enterobacteriaceae</taxon>
        <taxon>Cedecea</taxon>
    </lineage>
</organism>
<reference evidence="2" key="2">
    <citation type="submission" date="2023-07" db="EMBL/GenBank/DDBJ databases">
        <title>Cedecea davisae an AmpC producer and its therapeutic implications.</title>
        <authorList>
            <person name="Notter J."/>
        </authorList>
    </citation>
    <scope>NUCLEOTIDE SEQUENCE [LARGE SCALE GENOMIC DNA]</scope>
    <source>
        <strain evidence="2">1</strain>
    </source>
</reference>
<gene>
    <name evidence="1" type="ORF">KC222_00230</name>
</gene>
<accession>A0ABS6DBJ4</accession>
<keyword evidence="2" id="KW-1185">Reference proteome</keyword>
<proteinExistence type="predicted"/>
<dbReference type="InterPro" id="IPR009678">
    <property type="entry name" value="Phage_tail_completion_R"/>
</dbReference>
<sequence length="156" mass="17486">MHKQASLKKVLTEAVPGVANNPSMMRIFADEGVIESTLAASLSFVKRYTLNVIVTDYTSNIDYLLVPLLAWVRVNEPDIMTTAEGQKRGFTWYADINNDSSIDISISLRLSERTIVREAEGGELHVSYAPEPQQPDPVTRPVQLWVHGDLVSEWNE</sequence>
<name>A0ABS6DBJ4_9ENTR</name>
<evidence type="ECO:0000313" key="2">
    <source>
        <dbReference type="Proteomes" id="UP000686327"/>
    </source>
</evidence>
<dbReference type="Proteomes" id="UP000686327">
    <property type="component" value="Unassembled WGS sequence"/>
</dbReference>
<evidence type="ECO:0000313" key="1">
    <source>
        <dbReference type="EMBL" id="MBU4680440.1"/>
    </source>
</evidence>
<comment type="caution">
    <text evidence="1">The sequence shown here is derived from an EMBL/GenBank/DDBJ whole genome shotgun (WGS) entry which is preliminary data.</text>
</comment>